<dbReference type="SUPFAM" id="SSF143631">
    <property type="entry name" value="ApbE-like"/>
    <property type="match status" value="1"/>
</dbReference>
<feature type="signal peptide" evidence="11">
    <location>
        <begin position="1"/>
        <end position="28"/>
    </location>
</feature>
<sequence>MRIDRRRFLTISAAVAGAALLSPRGLLAAPQATVWRGQAMGAPTTLILDHPDPARAQVLLRETAAELRRLEAIFTLYRAESELSRLNRDGYLLAPSPEMLAALRLASDVHAATGGRFDPTVQPLWRAYAAGDAQAIAAARPSLGFQRIRISRERILMAPGQALTLNGIAQGVITDRITDLLRAGGAEHTLVDMGEFRAIGGRSAQEPWSVRLAGGGHALLTDRALATTEARGFSFDPEGRLPQLIDPATGTARADWARVSVIADSAGLADGLSTGLSLAPAAAIRAALPHLPGVEVRALDASGQEFRFT</sequence>
<evidence type="ECO:0000256" key="11">
    <source>
        <dbReference type="SAM" id="SignalP"/>
    </source>
</evidence>
<evidence type="ECO:0000256" key="10">
    <source>
        <dbReference type="ARBA" id="ARBA00048540"/>
    </source>
</evidence>
<dbReference type="KEGG" id="pye:A6J80_19865"/>
<dbReference type="Pfam" id="PF02424">
    <property type="entry name" value="ApbE"/>
    <property type="match status" value="1"/>
</dbReference>
<name>A0A1V0GXC2_9RHOB</name>
<keyword evidence="11" id="KW-0732">Signal</keyword>
<dbReference type="GO" id="GO:0016740">
    <property type="term" value="F:transferase activity"/>
    <property type="evidence" value="ECO:0007669"/>
    <property type="project" value="UniProtKB-KW"/>
</dbReference>
<dbReference type="STRING" id="147645.A6J80_19865"/>
<dbReference type="InterPro" id="IPR024932">
    <property type="entry name" value="ApbE"/>
</dbReference>
<keyword evidence="13" id="KW-1185">Reference proteome</keyword>
<evidence type="ECO:0000313" key="13">
    <source>
        <dbReference type="Proteomes" id="UP000191257"/>
    </source>
</evidence>
<feature type="chain" id="PRO_5039903840" description="FAD:protein FMN transferase" evidence="11">
    <location>
        <begin position="29"/>
        <end position="309"/>
    </location>
</feature>
<evidence type="ECO:0000256" key="6">
    <source>
        <dbReference type="ARBA" id="ARBA00022723"/>
    </source>
</evidence>
<dbReference type="InterPro" id="IPR003374">
    <property type="entry name" value="ApbE-like_sf"/>
</dbReference>
<evidence type="ECO:0000256" key="9">
    <source>
        <dbReference type="ARBA" id="ARBA00031306"/>
    </source>
</evidence>
<dbReference type="EC" id="2.7.1.180" evidence="2"/>
<evidence type="ECO:0000256" key="1">
    <source>
        <dbReference type="ARBA" id="ARBA00001946"/>
    </source>
</evidence>
<keyword evidence="8" id="KW-0460">Magnesium</keyword>
<dbReference type="AlphaFoldDB" id="A0A1V0GXC2"/>
<keyword evidence="4" id="KW-0285">Flavoprotein</keyword>
<evidence type="ECO:0000313" key="12">
    <source>
        <dbReference type="EMBL" id="ARC38319.1"/>
    </source>
</evidence>
<evidence type="ECO:0000256" key="8">
    <source>
        <dbReference type="ARBA" id="ARBA00022842"/>
    </source>
</evidence>
<dbReference type="EMBL" id="CP020442">
    <property type="protein sequence ID" value="ARC38319.1"/>
    <property type="molecule type" value="Genomic_DNA"/>
</dbReference>
<dbReference type="PANTHER" id="PTHR30040:SF2">
    <property type="entry name" value="FAD:PROTEIN FMN TRANSFERASE"/>
    <property type="match status" value="1"/>
</dbReference>
<protein>
    <recommendedName>
        <fullName evidence="3">FAD:protein FMN transferase</fullName>
        <ecNumber evidence="2">2.7.1.180</ecNumber>
    </recommendedName>
    <alternativeName>
        <fullName evidence="9">Flavin transferase</fullName>
    </alternativeName>
</protein>
<dbReference type="Proteomes" id="UP000191257">
    <property type="component" value="Chromosome"/>
</dbReference>
<dbReference type="Gene3D" id="3.10.520.10">
    <property type="entry name" value="ApbE-like domains"/>
    <property type="match status" value="1"/>
</dbReference>
<organism evidence="12 13">
    <name type="scientific">Paracoccus yeei</name>
    <dbReference type="NCBI Taxonomy" id="147645"/>
    <lineage>
        <taxon>Bacteria</taxon>
        <taxon>Pseudomonadati</taxon>
        <taxon>Pseudomonadota</taxon>
        <taxon>Alphaproteobacteria</taxon>
        <taxon>Rhodobacterales</taxon>
        <taxon>Paracoccaceae</taxon>
        <taxon>Paracoccus</taxon>
    </lineage>
</organism>
<gene>
    <name evidence="12" type="ORF">A6J80_19865</name>
</gene>
<dbReference type="PANTHER" id="PTHR30040">
    <property type="entry name" value="THIAMINE BIOSYNTHESIS LIPOPROTEIN APBE"/>
    <property type="match status" value="1"/>
</dbReference>
<dbReference type="GO" id="GO:0046872">
    <property type="term" value="F:metal ion binding"/>
    <property type="evidence" value="ECO:0007669"/>
    <property type="project" value="UniProtKB-KW"/>
</dbReference>
<evidence type="ECO:0000256" key="7">
    <source>
        <dbReference type="ARBA" id="ARBA00022827"/>
    </source>
</evidence>
<reference evidence="12" key="1">
    <citation type="submission" date="2017-12" db="EMBL/GenBank/DDBJ databases">
        <title>FDA dAtabase for Regulatory Grade micrObial Sequences (FDA-ARGOS): Supporting development and validation of Infectious Disease Dx tests.</title>
        <authorList>
            <person name="Campos J."/>
            <person name="Goldberg B."/>
            <person name="Tallon L."/>
            <person name="Sadzewicz L."/>
            <person name="Sengamalay N."/>
            <person name="Ott S."/>
            <person name="Godinez A."/>
            <person name="Nagaraj S."/>
            <person name="Vyas G."/>
            <person name="Aluvathingal J."/>
            <person name="Nadendla S."/>
            <person name="Geyer C."/>
            <person name="Nandy P."/>
            <person name="Hobson J."/>
            <person name="Sichtig H."/>
        </authorList>
    </citation>
    <scope>NUCLEOTIDE SEQUENCE</scope>
    <source>
        <strain evidence="12">FDAARGOS_252</strain>
    </source>
</reference>
<dbReference type="PROSITE" id="PS51318">
    <property type="entry name" value="TAT"/>
    <property type="match status" value="1"/>
</dbReference>
<evidence type="ECO:0000256" key="2">
    <source>
        <dbReference type="ARBA" id="ARBA00011955"/>
    </source>
</evidence>
<evidence type="ECO:0000256" key="3">
    <source>
        <dbReference type="ARBA" id="ARBA00016337"/>
    </source>
</evidence>
<keyword evidence="6" id="KW-0479">Metal-binding</keyword>
<keyword evidence="7" id="KW-0274">FAD</keyword>
<proteinExistence type="predicted"/>
<keyword evidence="5 12" id="KW-0808">Transferase</keyword>
<dbReference type="RefSeq" id="WP_080622684.1">
    <property type="nucleotide sequence ID" value="NZ_CAWMZI010000001.1"/>
</dbReference>
<evidence type="ECO:0000256" key="4">
    <source>
        <dbReference type="ARBA" id="ARBA00022630"/>
    </source>
</evidence>
<comment type="catalytic activity">
    <reaction evidence="10">
        <text>L-threonyl-[protein] + FAD = FMN-L-threonyl-[protein] + AMP + H(+)</text>
        <dbReference type="Rhea" id="RHEA:36847"/>
        <dbReference type="Rhea" id="RHEA-COMP:11060"/>
        <dbReference type="Rhea" id="RHEA-COMP:11061"/>
        <dbReference type="ChEBI" id="CHEBI:15378"/>
        <dbReference type="ChEBI" id="CHEBI:30013"/>
        <dbReference type="ChEBI" id="CHEBI:57692"/>
        <dbReference type="ChEBI" id="CHEBI:74257"/>
        <dbReference type="ChEBI" id="CHEBI:456215"/>
        <dbReference type="EC" id="2.7.1.180"/>
    </reaction>
</comment>
<comment type="cofactor">
    <cofactor evidence="1">
        <name>Mg(2+)</name>
        <dbReference type="ChEBI" id="CHEBI:18420"/>
    </cofactor>
</comment>
<dbReference type="eggNOG" id="COG1477">
    <property type="taxonomic scope" value="Bacteria"/>
</dbReference>
<accession>A0A1V0GXC2</accession>
<evidence type="ECO:0000256" key="5">
    <source>
        <dbReference type="ARBA" id="ARBA00022679"/>
    </source>
</evidence>
<dbReference type="InterPro" id="IPR006311">
    <property type="entry name" value="TAT_signal"/>
</dbReference>